<evidence type="ECO:0000256" key="1">
    <source>
        <dbReference type="ARBA" id="ARBA00022614"/>
    </source>
</evidence>
<feature type="signal peptide" evidence="4">
    <location>
        <begin position="1"/>
        <end position="23"/>
    </location>
</feature>
<feature type="chain" id="PRO_5044777234" description="Chondroadherin" evidence="4">
    <location>
        <begin position="24"/>
        <end position="412"/>
    </location>
</feature>
<dbReference type="PANTHER" id="PTHR24366">
    <property type="entry name" value="IG(IMMUNOGLOBULIN) AND LRR(LEUCINE RICH REPEAT) DOMAINS"/>
    <property type="match status" value="1"/>
</dbReference>
<dbReference type="PANTHER" id="PTHR24366:SF161">
    <property type="entry name" value="TIR DOMAIN-CONTAINING PROTEIN"/>
    <property type="match status" value="1"/>
</dbReference>
<dbReference type="InterPro" id="IPR003591">
    <property type="entry name" value="Leu-rich_rpt_typical-subtyp"/>
</dbReference>
<evidence type="ECO:0000256" key="4">
    <source>
        <dbReference type="SAM" id="SignalP"/>
    </source>
</evidence>
<evidence type="ECO:0000313" key="5">
    <source>
        <dbReference type="EMBL" id="KAL3389047.1"/>
    </source>
</evidence>
<evidence type="ECO:0000256" key="3">
    <source>
        <dbReference type="ARBA" id="ARBA00022737"/>
    </source>
</evidence>
<dbReference type="Proteomes" id="UP001627154">
    <property type="component" value="Unassembled WGS sequence"/>
</dbReference>
<accession>A0ABD2W7G5</accession>
<evidence type="ECO:0008006" key="7">
    <source>
        <dbReference type="Google" id="ProtNLM"/>
    </source>
</evidence>
<protein>
    <recommendedName>
        <fullName evidence="7">Chondroadherin</fullName>
    </recommendedName>
</protein>
<proteinExistence type="predicted"/>
<dbReference type="Gene3D" id="3.80.10.10">
    <property type="entry name" value="Ribonuclease Inhibitor"/>
    <property type="match status" value="1"/>
</dbReference>
<dbReference type="Pfam" id="PF13306">
    <property type="entry name" value="LRR_5"/>
    <property type="match status" value="1"/>
</dbReference>
<dbReference type="EMBL" id="JBJJXI010000124">
    <property type="protein sequence ID" value="KAL3389047.1"/>
    <property type="molecule type" value="Genomic_DNA"/>
</dbReference>
<name>A0ABD2W7G5_9HYME</name>
<keyword evidence="3" id="KW-0677">Repeat</keyword>
<gene>
    <name evidence="5" type="ORF">TKK_015987</name>
</gene>
<sequence length="412" mass="45697">MQIWIYSTSLCLTLMFFAGAVGGITTVATKTDFACVAECMCLSKTQILCNTGGLKGIPSKLPDNLEELSLSKNNYPVVRGDAFSHLRSLKRLNLDANNIQEIQRFAFRGLNKLLILQIQQNPLSYIGEFAFAALQNVSTLILAHNKIGYIKGRAFAGSTQIQNIMLNNNPLKVIHSNAFSGLTYVQNLILPITITSIEPDAFNGLEHVGFLKMTYMDLKGLMPFTFRGLRYVHRLLIQTSDLGVVHRNAFAGLEHVNNLDVVSNKIDAIDQFRLCANASIVTFRFHKNHVLRAPDYGDAVFRVNSSSIEGNHFPCDCQIHLVLESDFVQGASVNEFRRRNYCISTEFNGKSMDTVPLESIATCHDRLTKDNYGLATSPRSRDLALVLSSLALYVLNALSLSCNDLPSASSYL</sequence>
<dbReference type="AlphaFoldDB" id="A0ABD2W7G5"/>
<dbReference type="SMART" id="SM00369">
    <property type="entry name" value="LRR_TYP"/>
    <property type="match status" value="5"/>
</dbReference>
<dbReference type="InterPro" id="IPR026906">
    <property type="entry name" value="LRR_5"/>
</dbReference>
<dbReference type="PROSITE" id="PS51450">
    <property type="entry name" value="LRR"/>
    <property type="match status" value="1"/>
</dbReference>
<reference evidence="5 6" key="1">
    <citation type="journal article" date="2024" name="bioRxiv">
        <title>A reference genome for Trichogramma kaykai: A tiny desert-dwelling parasitoid wasp with competing sex-ratio distorters.</title>
        <authorList>
            <person name="Culotta J."/>
            <person name="Lindsey A.R."/>
        </authorList>
    </citation>
    <scope>NUCLEOTIDE SEQUENCE [LARGE SCALE GENOMIC DNA]</scope>
    <source>
        <strain evidence="5 6">KSX58</strain>
    </source>
</reference>
<keyword evidence="6" id="KW-1185">Reference proteome</keyword>
<evidence type="ECO:0000256" key="2">
    <source>
        <dbReference type="ARBA" id="ARBA00022729"/>
    </source>
</evidence>
<dbReference type="InterPro" id="IPR032675">
    <property type="entry name" value="LRR_dom_sf"/>
</dbReference>
<evidence type="ECO:0000313" key="6">
    <source>
        <dbReference type="Proteomes" id="UP001627154"/>
    </source>
</evidence>
<comment type="caution">
    <text evidence="5">The sequence shown here is derived from an EMBL/GenBank/DDBJ whole genome shotgun (WGS) entry which is preliminary data.</text>
</comment>
<keyword evidence="2 4" id="KW-0732">Signal</keyword>
<organism evidence="5 6">
    <name type="scientific">Trichogramma kaykai</name>
    <dbReference type="NCBI Taxonomy" id="54128"/>
    <lineage>
        <taxon>Eukaryota</taxon>
        <taxon>Metazoa</taxon>
        <taxon>Ecdysozoa</taxon>
        <taxon>Arthropoda</taxon>
        <taxon>Hexapoda</taxon>
        <taxon>Insecta</taxon>
        <taxon>Pterygota</taxon>
        <taxon>Neoptera</taxon>
        <taxon>Endopterygota</taxon>
        <taxon>Hymenoptera</taxon>
        <taxon>Apocrita</taxon>
        <taxon>Proctotrupomorpha</taxon>
        <taxon>Chalcidoidea</taxon>
        <taxon>Trichogrammatidae</taxon>
        <taxon>Trichogramma</taxon>
    </lineage>
</organism>
<dbReference type="InterPro" id="IPR001611">
    <property type="entry name" value="Leu-rich_rpt"/>
</dbReference>
<keyword evidence="1" id="KW-0433">Leucine-rich repeat</keyword>
<dbReference type="SUPFAM" id="SSF52058">
    <property type="entry name" value="L domain-like"/>
    <property type="match status" value="1"/>
</dbReference>